<comment type="similarity">
    <text evidence="1">Belongs to the protein kinase superfamily. CMGC Ser/Thr protein kinase family. CDC2/CDKX subfamily.</text>
</comment>
<dbReference type="PANTHER" id="PTHR24056">
    <property type="entry name" value="CELL DIVISION PROTEIN KINASE"/>
    <property type="match status" value="1"/>
</dbReference>
<dbReference type="InterPro" id="IPR000719">
    <property type="entry name" value="Prot_kinase_dom"/>
</dbReference>
<protein>
    <recommendedName>
        <fullName evidence="8">Cyclin-dependent kinase 2 homolog</fullName>
    </recommendedName>
    <alternativeName>
        <fullName evidence="9">Cell division control protein 2 homolog</fullName>
    </alternativeName>
    <alternativeName>
        <fullName evidence="10">cdc2-related kinase 2</fullName>
    </alternativeName>
</protein>
<dbReference type="GO" id="GO:0004674">
    <property type="term" value="F:protein serine/threonine kinase activity"/>
    <property type="evidence" value="ECO:0007669"/>
    <property type="project" value="UniProtKB-KW"/>
</dbReference>
<dbReference type="Gene3D" id="1.10.510.10">
    <property type="entry name" value="Transferase(Phosphotransferase) domain 1"/>
    <property type="match status" value="1"/>
</dbReference>
<dbReference type="InterPro" id="IPR050108">
    <property type="entry name" value="CDK"/>
</dbReference>
<dbReference type="EMBL" id="CAJZBQ010000037">
    <property type="protein sequence ID" value="CAG9324966.1"/>
    <property type="molecule type" value="Genomic_DNA"/>
</dbReference>
<evidence type="ECO:0000256" key="9">
    <source>
        <dbReference type="ARBA" id="ARBA00041902"/>
    </source>
</evidence>
<name>A0AAU9JH66_9CILI</name>
<evidence type="ECO:0000313" key="12">
    <source>
        <dbReference type="EMBL" id="CAG9324966.1"/>
    </source>
</evidence>
<evidence type="ECO:0000256" key="8">
    <source>
        <dbReference type="ARBA" id="ARBA00039612"/>
    </source>
</evidence>
<dbReference type="AlphaFoldDB" id="A0AAU9JH66"/>
<evidence type="ECO:0000313" key="13">
    <source>
        <dbReference type="Proteomes" id="UP001162131"/>
    </source>
</evidence>
<dbReference type="SMART" id="SM00220">
    <property type="entry name" value="S_TKc"/>
    <property type="match status" value="1"/>
</dbReference>
<comment type="subunit">
    <text evidence="7">May form a complex composed of at least the catalytic subunit CRK2 and a cyclin.</text>
</comment>
<feature type="domain" description="Protein kinase" evidence="11">
    <location>
        <begin position="1"/>
        <end position="282"/>
    </location>
</feature>
<comment type="caution">
    <text evidence="12">The sequence shown here is derived from an EMBL/GenBank/DDBJ whole genome shotgun (WGS) entry which is preliminary data.</text>
</comment>
<keyword evidence="5" id="KW-0418">Kinase</keyword>
<proteinExistence type="inferred from homology"/>
<dbReference type="InterPro" id="IPR008271">
    <property type="entry name" value="Ser/Thr_kinase_AS"/>
</dbReference>
<evidence type="ECO:0000259" key="11">
    <source>
        <dbReference type="PROSITE" id="PS50011"/>
    </source>
</evidence>
<sequence length="284" mass="32531">MELYVSSLSDRASDKATHQIYAIKHVIPDNEGLAITSFREIEILLSIDHPYIAKLIEVVTGRKGVFLVLEYGGRDLAYLYDSSASRASLLHHPSPTLYTEIQIKKFIRDLLRAVAYLHQQGIIHRDLKLSNLLIDEENNLKLCDFGLARRYARILTPNVVTLWYRAPEILLGCRDYTQAIDMWSVGCIFAEMLNNGKPILPGNNEADQFQLICKLIGEPNENIWPRYAEIRHSFSVPRNPYNTLNLLFSNYSHECLDFLNSLLVWDPSKRLTASEALLNSYLAY</sequence>
<dbReference type="Pfam" id="PF00069">
    <property type="entry name" value="Pkinase"/>
    <property type="match status" value="1"/>
</dbReference>
<keyword evidence="4" id="KW-0547">Nucleotide-binding</keyword>
<accession>A0AAU9JH66</accession>
<dbReference type="FunFam" id="1.10.510.10:FF:000624">
    <property type="entry name" value="Mitogen-activated protein kinase"/>
    <property type="match status" value="1"/>
</dbReference>
<evidence type="ECO:0000256" key="2">
    <source>
        <dbReference type="ARBA" id="ARBA00022527"/>
    </source>
</evidence>
<evidence type="ECO:0000256" key="4">
    <source>
        <dbReference type="ARBA" id="ARBA00022741"/>
    </source>
</evidence>
<evidence type="ECO:0000256" key="10">
    <source>
        <dbReference type="ARBA" id="ARBA00042858"/>
    </source>
</evidence>
<evidence type="ECO:0000256" key="7">
    <source>
        <dbReference type="ARBA" id="ARBA00038543"/>
    </source>
</evidence>
<keyword evidence="2" id="KW-0723">Serine/threonine-protein kinase</keyword>
<dbReference type="Proteomes" id="UP001162131">
    <property type="component" value="Unassembled WGS sequence"/>
</dbReference>
<reference evidence="12" key="1">
    <citation type="submission" date="2021-09" db="EMBL/GenBank/DDBJ databases">
        <authorList>
            <consortium name="AG Swart"/>
            <person name="Singh M."/>
            <person name="Singh A."/>
            <person name="Seah K."/>
            <person name="Emmerich C."/>
        </authorList>
    </citation>
    <scope>NUCLEOTIDE SEQUENCE</scope>
    <source>
        <strain evidence="12">ATCC30299</strain>
    </source>
</reference>
<organism evidence="12 13">
    <name type="scientific">Blepharisma stoltei</name>
    <dbReference type="NCBI Taxonomy" id="1481888"/>
    <lineage>
        <taxon>Eukaryota</taxon>
        <taxon>Sar</taxon>
        <taxon>Alveolata</taxon>
        <taxon>Ciliophora</taxon>
        <taxon>Postciliodesmatophora</taxon>
        <taxon>Heterotrichea</taxon>
        <taxon>Heterotrichida</taxon>
        <taxon>Blepharismidae</taxon>
        <taxon>Blepharisma</taxon>
    </lineage>
</organism>
<dbReference type="Gene3D" id="3.30.200.20">
    <property type="entry name" value="Phosphorylase Kinase, domain 1"/>
    <property type="match status" value="1"/>
</dbReference>
<keyword evidence="6" id="KW-0067">ATP-binding</keyword>
<dbReference type="SUPFAM" id="SSF56112">
    <property type="entry name" value="Protein kinase-like (PK-like)"/>
    <property type="match status" value="1"/>
</dbReference>
<evidence type="ECO:0000256" key="3">
    <source>
        <dbReference type="ARBA" id="ARBA00022679"/>
    </source>
</evidence>
<dbReference type="GO" id="GO:0007346">
    <property type="term" value="P:regulation of mitotic cell cycle"/>
    <property type="evidence" value="ECO:0007669"/>
    <property type="project" value="TreeGrafter"/>
</dbReference>
<dbReference type="GO" id="GO:0005524">
    <property type="term" value="F:ATP binding"/>
    <property type="evidence" value="ECO:0007669"/>
    <property type="project" value="UniProtKB-KW"/>
</dbReference>
<dbReference type="InterPro" id="IPR011009">
    <property type="entry name" value="Kinase-like_dom_sf"/>
</dbReference>
<evidence type="ECO:0000256" key="6">
    <source>
        <dbReference type="ARBA" id="ARBA00022840"/>
    </source>
</evidence>
<dbReference type="PROSITE" id="PS50011">
    <property type="entry name" value="PROTEIN_KINASE_DOM"/>
    <property type="match status" value="1"/>
</dbReference>
<keyword evidence="3" id="KW-0808">Transferase</keyword>
<evidence type="ECO:0000256" key="1">
    <source>
        <dbReference type="ARBA" id="ARBA00006485"/>
    </source>
</evidence>
<dbReference type="PANTHER" id="PTHR24056:SF508">
    <property type="entry name" value="CYCLIN-DEPENDENT KINASE 10"/>
    <property type="match status" value="1"/>
</dbReference>
<evidence type="ECO:0000256" key="5">
    <source>
        <dbReference type="ARBA" id="ARBA00022777"/>
    </source>
</evidence>
<dbReference type="GO" id="GO:0005634">
    <property type="term" value="C:nucleus"/>
    <property type="evidence" value="ECO:0007669"/>
    <property type="project" value="TreeGrafter"/>
</dbReference>
<gene>
    <name evidence="12" type="ORF">BSTOLATCC_MIC37712</name>
</gene>
<keyword evidence="13" id="KW-1185">Reference proteome</keyword>
<dbReference type="PROSITE" id="PS00108">
    <property type="entry name" value="PROTEIN_KINASE_ST"/>
    <property type="match status" value="1"/>
</dbReference>